<gene>
    <name evidence="1" type="ORF">C8E97_4330</name>
</gene>
<dbReference type="RefSeq" id="WP_121007319.1">
    <property type="nucleotide sequence ID" value="NZ_RBXO01000001.1"/>
</dbReference>
<sequence>MVELRAWRVLGADRPEVVLAADFPVTGRPEAGFGDLAAGLGGRAALWETLPPAPGACPPDGAGYTAHWLAEPRERGTDVRAVLGFCAGAVFAAALADGLKRWQDPPKLILLDPEKPAAPALYWQFHRVVDSFAAVLSAEERAAAQQEAQEARAACPDLAGFGSALVAIFRRTGEVAFARAGLTARRGAELVATFEAFVGYLGAAATLDPDAAWSSAVTISSADADDPVASAARFRFDSGHTELLRDPAVAETVAGLLGEG</sequence>
<dbReference type="Gene3D" id="3.40.50.1820">
    <property type="entry name" value="alpha/beta hydrolase"/>
    <property type="match status" value="1"/>
</dbReference>
<dbReference type="InterPro" id="IPR029058">
    <property type="entry name" value="AB_hydrolase_fold"/>
</dbReference>
<accession>A0A495W3M4</accession>
<evidence type="ECO:0008006" key="3">
    <source>
        <dbReference type="Google" id="ProtNLM"/>
    </source>
</evidence>
<organism evidence="1 2">
    <name type="scientific">Saccharothrix australiensis</name>
    <dbReference type="NCBI Taxonomy" id="2072"/>
    <lineage>
        <taxon>Bacteria</taxon>
        <taxon>Bacillati</taxon>
        <taxon>Actinomycetota</taxon>
        <taxon>Actinomycetes</taxon>
        <taxon>Pseudonocardiales</taxon>
        <taxon>Pseudonocardiaceae</taxon>
        <taxon>Saccharothrix</taxon>
    </lineage>
</organism>
<comment type="caution">
    <text evidence="1">The sequence shown here is derived from an EMBL/GenBank/DDBJ whole genome shotgun (WGS) entry which is preliminary data.</text>
</comment>
<evidence type="ECO:0000313" key="2">
    <source>
        <dbReference type="Proteomes" id="UP000282084"/>
    </source>
</evidence>
<keyword evidence="2" id="KW-1185">Reference proteome</keyword>
<evidence type="ECO:0000313" key="1">
    <source>
        <dbReference type="EMBL" id="RKT55647.1"/>
    </source>
</evidence>
<name>A0A495W3M4_9PSEU</name>
<dbReference type="EMBL" id="RBXO01000001">
    <property type="protein sequence ID" value="RKT55647.1"/>
    <property type="molecule type" value="Genomic_DNA"/>
</dbReference>
<dbReference type="Proteomes" id="UP000282084">
    <property type="component" value="Unassembled WGS sequence"/>
</dbReference>
<reference evidence="1 2" key="1">
    <citation type="submission" date="2018-10" db="EMBL/GenBank/DDBJ databases">
        <title>Sequencing the genomes of 1000 actinobacteria strains.</title>
        <authorList>
            <person name="Klenk H.-P."/>
        </authorList>
    </citation>
    <scope>NUCLEOTIDE SEQUENCE [LARGE SCALE GENOMIC DNA]</scope>
    <source>
        <strain evidence="1 2">DSM 43800</strain>
    </source>
</reference>
<dbReference type="OrthoDB" id="3601157at2"/>
<proteinExistence type="predicted"/>
<dbReference type="SUPFAM" id="SSF53474">
    <property type="entry name" value="alpha/beta-Hydrolases"/>
    <property type="match status" value="1"/>
</dbReference>
<dbReference type="ESTHER" id="9pseu-a0a495w3m4">
    <property type="family name" value="Dieckmann_Cyclase"/>
</dbReference>
<dbReference type="AlphaFoldDB" id="A0A495W3M4"/>
<protein>
    <recommendedName>
        <fullName evidence="3">Thioesterase domain-containing protein</fullName>
    </recommendedName>
</protein>